<reference evidence="2 3" key="1">
    <citation type="journal article" date="2013" name="Genome Biol.">
        <title>The genome sequence of the most widely cultivated cacao type and its use to identify candidate genes regulating pod color.</title>
        <authorList>
            <person name="Motamayor J.C."/>
            <person name="Mockaitis K."/>
            <person name="Schmutz J."/>
            <person name="Haiminen N."/>
            <person name="Iii D.L."/>
            <person name="Cornejo O."/>
            <person name="Findley S.D."/>
            <person name="Zheng P."/>
            <person name="Utro F."/>
            <person name="Royaert S."/>
            <person name="Saski C."/>
            <person name="Jenkins J."/>
            <person name="Podicheti R."/>
            <person name="Zhao M."/>
            <person name="Scheffler B.E."/>
            <person name="Stack J.C."/>
            <person name="Feltus F.A."/>
            <person name="Mustiga G.M."/>
            <person name="Amores F."/>
            <person name="Phillips W."/>
            <person name="Marelli J.P."/>
            <person name="May G.D."/>
            <person name="Shapiro H."/>
            <person name="Ma J."/>
            <person name="Bustamante C.D."/>
            <person name="Schnell R.J."/>
            <person name="Main D."/>
            <person name="Gilbert D."/>
            <person name="Parida L."/>
            <person name="Kuhn D.N."/>
        </authorList>
    </citation>
    <scope>NUCLEOTIDE SEQUENCE [LARGE SCALE GENOMIC DNA]</scope>
    <source>
        <strain evidence="3">cv. Matina 1-6</strain>
    </source>
</reference>
<evidence type="ECO:0000313" key="3">
    <source>
        <dbReference type="Proteomes" id="UP000026915"/>
    </source>
</evidence>
<evidence type="ECO:0000256" key="1">
    <source>
        <dbReference type="SAM" id="MobiDB-lite"/>
    </source>
</evidence>
<dbReference type="Proteomes" id="UP000026915">
    <property type="component" value="Chromosome 4"/>
</dbReference>
<feature type="compositionally biased region" description="Polar residues" evidence="1">
    <location>
        <begin position="246"/>
        <end position="267"/>
    </location>
</feature>
<keyword evidence="3" id="KW-1185">Reference proteome</keyword>
<protein>
    <submittedName>
        <fullName evidence="2">Uncharacterized protein</fullName>
    </submittedName>
</protein>
<organism evidence="2 3">
    <name type="scientific">Theobroma cacao</name>
    <name type="common">Cacao</name>
    <name type="synonym">Cocoa</name>
    <dbReference type="NCBI Taxonomy" id="3641"/>
    <lineage>
        <taxon>Eukaryota</taxon>
        <taxon>Viridiplantae</taxon>
        <taxon>Streptophyta</taxon>
        <taxon>Embryophyta</taxon>
        <taxon>Tracheophyta</taxon>
        <taxon>Spermatophyta</taxon>
        <taxon>Magnoliopsida</taxon>
        <taxon>eudicotyledons</taxon>
        <taxon>Gunneridae</taxon>
        <taxon>Pentapetalae</taxon>
        <taxon>rosids</taxon>
        <taxon>malvids</taxon>
        <taxon>Malvales</taxon>
        <taxon>Malvaceae</taxon>
        <taxon>Byttnerioideae</taxon>
        <taxon>Theobroma</taxon>
    </lineage>
</organism>
<dbReference type="HOGENOM" id="CLU_1043580_0_0_1"/>
<feature type="region of interest" description="Disordered" evidence="1">
    <location>
        <begin position="27"/>
        <end position="51"/>
    </location>
</feature>
<feature type="region of interest" description="Disordered" evidence="1">
    <location>
        <begin position="245"/>
        <end position="267"/>
    </location>
</feature>
<dbReference type="EMBL" id="CM001882">
    <property type="protein sequence ID" value="EOY05205.1"/>
    <property type="molecule type" value="Genomic_DNA"/>
</dbReference>
<proteinExistence type="predicted"/>
<dbReference type="AlphaFoldDB" id="A0A061EJN3"/>
<dbReference type="InParanoid" id="A0A061EJN3"/>
<evidence type="ECO:0000313" key="2">
    <source>
        <dbReference type="EMBL" id="EOY05205.1"/>
    </source>
</evidence>
<dbReference type="Gramene" id="EOY05205">
    <property type="protein sequence ID" value="EOY05205"/>
    <property type="gene ID" value="TCM_020271"/>
</dbReference>
<gene>
    <name evidence="2" type="ORF">TCM_020271</name>
</gene>
<sequence>MYVCCPAHKHDWSKEFIEDCRQAVHRKEVSDRPNGRVAGPQQRHASQQTAHFETVQSAWPASIATQHAHWASIPQIRMQEAPAKLGHTILAMQGPAVRDSAHTSPPQFSLVGGGYTHQPNTIGTRNRSPHESCCTSCSHTRQQHTWAREISGHMLPAPTHQRGFTLATHPRAQLPSRSCSLMESDPEEDHALAGLALEDLTRTLASSLRSSTRRHTVPDHYRTEPWSFAKIWATHRRAICTRPVEHTSSPHAPAGDTNNQHAQHIEP</sequence>
<name>A0A061EJN3_THECC</name>
<accession>A0A061EJN3</accession>